<feature type="transmembrane region" description="Helical" evidence="4">
    <location>
        <begin position="107"/>
        <end position="126"/>
    </location>
</feature>
<evidence type="ECO:0000259" key="5">
    <source>
        <dbReference type="PROSITE" id="PS50887"/>
    </source>
</evidence>
<dbReference type="PANTHER" id="PTHR45138:SF9">
    <property type="entry name" value="DIGUANYLATE CYCLASE DGCM-RELATED"/>
    <property type="match status" value="1"/>
</dbReference>
<dbReference type="Pfam" id="PF00990">
    <property type="entry name" value="GGDEF"/>
    <property type="match status" value="1"/>
</dbReference>
<dbReference type="EC" id="2.7.7.65" evidence="1"/>
<evidence type="ECO:0000313" key="6">
    <source>
        <dbReference type="EMBL" id="GGD51225.1"/>
    </source>
</evidence>
<dbReference type="PANTHER" id="PTHR45138">
    <property type="entry name" value="REGULATORY COMPONENTS OF SENSORY TRANSDUCTION SYSTEM"/>
    <property type="match status" value="1"/>
</dbReference>
<feature type="transmembrane region" description="Helical" evidence="4">
    <location>
        <begin position="69"/>
        <end position="87"/>
    </location>
</feature>
<feature type="domain" description="GGDEF" evidence="5">
    <location>
        <begin position="195"/>
        <end position="323"/>
    </location>
</feature>
<dbReference type="PROSITE" id="PS50887">
    <property type="entry name" value="GGDEF"/>
    <property type="match status" value="1"/>
</dbReference>
<protein>
    <recommendedName>
        <fullName evidence="1">diguanylate cyclase</fullName>
        <ecNumber evidence="1">2.7.7.65</ecNumber>
    </recommendedName>
</protein>
<evidence type="ECO:0000256" key="4">
    <source>
        <dbReference type="SAM" id="Phobius"/>
    </source>
</evidence>
<keyword evidence="4" id="KW-1133">Transmembrane helix</keyword>
<evidence type="ECO:0000256" key="3">
    <source>
        <dbReference type="SAM" id="Coils"/>
    </source>
</evidence>
<dbReference type="SMART" id="SM00267">
    <property type="entry name" value="GGDEF"/>
    <property type="match status" value="1"/>
</dbReference>
<dbReference type="InterPro" id="IPR000160">
    <property type="entry name" value="GGDEF_dom"/>
</dbReference>
<evidence type="ECO:0000256" key="2">
    <source>
        <dbReference type="ARBA" id="ARBA00034247"/>
    </source>
</evidence>
<gene>
    <name evidence="6" type="ORF">GCM10011357_03930</name>
</gene>
<dbReference type="SUPFAM" id="SSF55073">
    <property type="entry name" value="Nucleotide cyclase"/>
    <property type="match status" value="1"/>
</dbReference>
<feature type="transmembrane region" description="Helical" evidence="4">
    <location>
        <begin position="37"/>
        <end position="57"/>
    </location>
</feature>
<keyword evidence="4" id="KW-0812">Transmembrane</keyword>
<keyword evidence="7" id="KW-1185">Reference proteome</keyword>
<dbReference type="InterPro" id="IPR029787">
    <property type="entry name" value="Nucleotide_cyclase"/>
</dbReference>
<dbReference type="Proteomes" id="UP000614272">
    <property type="component" value="Unassembled WGS sequence"/>
</dbReference>
<keyword evidence="4" id="KW-0472">Membrane</keyword>
<name>A0ABQ1R036_9ALTE</name>
<evidence type="ECO:0000256" key="1">
    <source>
        <dbReference type="ARBA" id="ARBA00012528"/>
    </source>
</evidence>
<dbReference type="NCBIfam" id="TIGR00254">
    <property type="entry name" value="GGDEF"/>
    <property type="match status" value="1"/>
</dbReference>
<organism evidence="6 7">
    <name type="scientific">Lacimicrobium alkaliphilum</name>
    <dbReference type="NCBI Taxonomy" id="1526571"/>
    <lineage>
        <taxon>Bacteria</taxon>
        <taxon>Pseudomonadati</taxon>
        <taxon>Pseudomonadota</taxon>
        <taxon>Gammaproteobacteria</taxon>
        <taxon>Alteromonadales</taxon>
        <taxon>Alteromonadaceae</taxon>
        <taxon>Lacimicrobium</taxon>
    </lineage>
</organism>
<keyword evidence="3" id="KW-0175">Coiled coil</keyword>
<sequence length="323" mass="36484">MQQQIRTTEEWVVMTISLLGAVSISPFMVMRLLQGDWLIATLDAFAVFAMATIFVYVRVRRKTSLMSHLLALVSALALLGTVELRGSEQVFWAYPSVLAIFFLLRPWLALAYVVPTLLIIFPVIFADMELTRLAGFYLTITATVGFTFVFAFRTRQQQQKLLQLATTDALTGAGNRRALEESLLQAVAQYRRAPVAMSLILLDLDNFKLFNDEYGHEEGDHILTQVTRIIRQRIRRTDNVFRFGGEEFVIMATNTKLEEAAKLAEELRKEIANASISHKKVTISLGVAEYHGDETGFEWLGRADKAMYQAKASGRNSLCLDHH</sequence>
<evidence type="ECO:0000313" key="7">
    <source>
        <dbReference type="Proteomes" id="UP000614272"/>
    </source>
</evidence>
<dbReference type="Gene3D" id="3.30.70.270">
    <property type="match status" value="1"/>
</dbReference>
<feature type="transmembrane region" description="Helical" evidence="4">
    <location>
        <begin position="12"/>
        <end position="31"/>
    </location>
</feature>
<feature type="coiled-coil region" evidence="3">
    <location>
        <begin position="250"/>
        <end position="277"/>
    </location>
</feature>
<dbReference type="InterPro" id="IPR050469">
    <property type="entry name" value="Diguanylate_Cyclase"/>
</dbReference>
<reference evidence="7" key="1">
    <citation type="journal article" date="2019" name="Int. J. Syst. Evol. Microbiol.">
        <title>The Global Catalogue of Microorganisms (GCM) 10K type strain sequencing project: providing services to taxonomists for standard genome sequencing and annotation.</title>
        <authorList>
            <consortium name="The Broad Institute Genomics Platform"/>
            <consortium name="The Broad Institute Genome Sequencing Center for Infectious Disease"/>
            <person name="Wu L."/>
            <person name="Ma J."/>
        </authorList>
    </citation>
    <scope>NUCLEOTIDE SEQUENCE [LARGE SCALE GENOMIC DNA]</scope>
    <source>
        <strain evidence="7">CGMCC 1.12923</strain>
    </source>
</reference>
<accession>A0ABQ1R036</accession>
<dbReference type="CDD" id="cd01949">
    <property type="entry name" value="GGDEF"/>
    <property type="match status" value="1"/>
</dbReference>
<comment type="caution">
    <text evidence="6">The sequence shown here is derived from an EMBL/GenBank/DDBJ whole genome shotgun (WGS) entry which is preliminary data.</text>
</comment>
<dbReference type="EMBL" id="BMGJ01000001">
    <property type="protein sequence ID" value="GGD51225.1"/>
    <property type="molecule type" value="Genomic_DNA"/>
</dbReference>
<dbReference type="RefSeq" id="WP_099034591.1">
    <property type="nucleotide sequence ID" value="NZ_NISX01000007.1"/>
</dbReference>
<dbReference type="InterPro" id="IPR043128">
    <property type="entry name" value="Rev_trsase/Diguanyl_cyclase"/>
</dbReference>
<comment type="catalytic activity">
    <reaction evidence="2">
        <text>2 GTP = 3',3'-c-di-GMP + 2 diphosphate</text>
        <dbReference type="Rhea" id="RHEA:24898"/>
        <dbReference type="ChEBI" id="CHEBI:33019"/>
        <dbReference type="ChEBI" id="CHEBI:37565"/>
        <dbReference type="ChEBI" id="CHEBI:58805"/>
        <dbReference type="EC" id="2.7.7.65"/>
    </reaction>
</comment>
<feature type="transmembrane region" description="Helical" evidence="4">
    <location>
        <begin position="133"/>
        <end position="152"/>
    </location>
</feature>
<proteinExistence type="predicted"/>